<evidence type="ECO:0000256" key="8">
    <source>
        <dbReference type="ARBA" id="ARBA00047901"/>
    </source>
</evidence>
<sequence>MAQPIKCQAAVLREFGKPLSLETITVDAPKSHEVRVKVLYTALCHTDEYTASGSDPEGFTPSVLGHESAGIVESIGPDVDSVKVGDRVILLYTPECKKCKYCLSGKTNLCQAIRATQGKGVMPDGTSRFHDAEGKPLYHFMGVSGFSQYTVVADISLVAVDPKADLDVVCLLGCGVTTGVGAAQITANVQKGDSVAVWGAGTVGLSVVQGAQLRDAGRIIVLDLDDSKEEWAREFGATDFINPSKIDSNKSISEYLVELTDGGLDFTFDCTGNTKVMRQALESAHKGWGQSIIIGVAASGQEISTRPFQLVTGRVWKGSAFGGVKGRSQLPDYVEQYLNGKLKVKEYITHHNTLADIEKGREVMHSGKCMRCVLDMWPEEKK</sequence>
<dbReference type="InterPro" id="IPR036291">
    <property type="entry name" value="NAD(P)-bd_dom_sf"/>
</dbReference>
<dbReference type="EMBL" id="BTGC01000003">
    <property type="protein sequence ID" value="GMM50726.1"/>
    <property type="molecule type" value="Genomic_DNA"/>
</dbReference>
<evidence type="ECO:0000313" key="15">
    <source>
        <dbReference type="Proteomes" id="UP001362899"/>
    </source>
</evidence>
<dbReference type="SMART" id="SM00829">
    <property type="entry name" value="PKS_ER"/>
    <property type="match status" value="1"/>
</dbReference>
<keyword evidence="4 12" id="KW-0862">Zinc</keyword>
<comment type="catalytic activity">
    <reaction evidence="9 12">
        <text>S-(hydroxymethyl)glutathione + NAD(+) = S-formylglutathione + NADH + H(+)</text>
        <dbReference type="Rhea" id="RHEA:19985"/>
        <dbReference type="ChEBI" id="CHEBI:15378"/>
        <dbReference type="ChEBI" id="CHEBI:57540"/>
        <dbReference type="ChEBI" id="CHEBI:57688"/>
        <dbReference type="ChEBI" id="CHEBI:57945"/>
        <dbReference type="ChEBI" id="CHEBI:58758"/>
        <dbReference type="EC" id="1.1.1.284"/>
    </reaction>
</comment>
<dbReference type="Gene3D" id="3.90.180.10">
    <property type="entry name" value="Medium-chain alcohol dehydrogenases, catalytic domain"/>
    <property type="match status" value="1"/>
</dbReference>
<comment type="catalytic activity">
    <reaction evidence="11">
        <text>a primary alcohol + NAD(+) = an aldehyde + NADH + H(+)</text>
        <dbReference type="Rhea" id="RHEA:10736"/>
        <dbReference type="ChEBI" id="CHEBI:15378"/>
        <dbReference type="ChEBI" id="CHEBI:15734"/>
        <dbReference type="ChEBI" id="CHEBI:17478"/>
        <dbReference type="ChEBI" id="CHEBI:57540"/>
        <dbReference type="ChEBI" id="CHEBI:57945"/>
        <dbReference type="EC" id="1.1.1.1"/>
    </reaction>
</comment>
<dbReference type="FunFam" id="3.40.50.720:FF:000003">
    <property type="entry name" value="S-(hydroxymethyl)glutathione dehydrogenase"/>
    <property type="match status" value="1"/>
</dbReference>
<comment type="similarity">
    <text evidence="2 12">Belongs to the zinc-containing alcohol dehydrogenase family. Class-III subfamily.</text>
</comment>
<reference evidence="14 15" key="1">
    <citation type="journal article" date="2023" name="Elife">
        <title>Identification of key yeast species and microbe-microbe interactions impacting larval growth of Drosophila in the wild.</title>
        <authorList>
            <person name="Mure A."/>
            <person name="Sugiura Y."/>
            <person name="Maeda R."/>
            <person name="Honda K."/>
            <person name="Sakurai N."/>
            <person name="Takahashi Y."/>
            <person name="Watada M."/>
            <person name="Katoh T."/>
            <person name="Gotoh A."/>
            <person name="Gotoh Y."/>
            <person name="Taniguchi I."/>
            <person name="Nakamura K."/>
            <person name="Hayashi T."/>
            <person name="Katayama T."/>
            <person name="Uemura T."/>
            <person name="Hattori Y."/>
        </authorList>
    </citation>
    <scope>NUCLEOTIDE SEQUENCE [LARGE SCALE GENOMIC DNA]</scope>
    <source>
        <strain evidence="14 15">SB-73</strain>
    </source>
</reference>
<evidence type="ECO:0000256" key="11">
    <source>
        <dbReference type="ARBA" id="ARBA00049243"/>
    </source>
</evidence>
<dbReference type="InterPro" id="IPR013149">
    <property type="entry name" value="ADH-like_C"/>
</dbReference>
<dbReference type="GO" id="GO:0008270">
    <property type="term" value="F:zinc ion binding"/>
    <property type="evidence" value="ECO:0007669"/>
    <property type="project" value="InterPro"/>
</dbReference>
<evidence type="ECO:0000256" key="12">
    <source>
        <dbReference type="RuleBase" id="RU362016"/>
    </source>
</evidence>
<dbReference type="AlphaFoldDB" id="A0AAV5RJC2"/>
<dbReference type="CDD" id="cd08300">
    <property type="entry name" value="alcohol_DH_class_III"/>
    <property type="match status" value="1"/>
</dbReference>
<evidence type="ECO:0000256" key="9">
    <source>
        <dbReference type="ARBA" id="ARBA00048110"/>
    </source>
</evidence>
<feature type="domain" description="Enoyl reductase (ER)" evidence="13">
    <location>
        <begin position="16"/>
        <end position="221"/>
    </location>
</feature>
<dbReference type="InterPro" id="IPR020843">
    <property type="entry name" value="ER"/>
</dbReference>
<comment type="catalytic activity">
    <reaction evidence="8">
        <text>S-nitrosoglutathione + NADH + H(+) = S-(hydroxysulfenamide)glutathione + NAD(+)</text>
        <dbReference type="Rhea" id="RHEA:78371"/>
        <dbReference type="ChEBI" id="CHEBI:15378"/>
        <dbReference type="ChEBI" id="CHEBI:57540"/>
        <dbReference type="ChEBI" id="CHEBI:57945"/>
        <dbReference type="ChEBI" id="CHEBI:145544"/>
        <dbReference type="ChEBI" id="CHEBI:229723"/>
    </reaction>
</comment>
<dbReference type="Gene3D" id="3.40.50.720">
    <property type="entry name" value="NAD(P)-binding Rossmann-like Domain"/>
    <property type="match status" value="1"/>
</dbReference>
<dbReference type="GO" id="GO:0004022">
    <property type="term" value="F:alcohol dehydrogenase (NAD+) activity"/>
    <property type="evidence" value="ECO:0007669"/>
    <property type="project" value="UniProtKB-EC"/>
</dbReference>
<dbReference type="GO" id="GO:0005829">
    <property type="term" value="C:cytosol"/>
    <property type="evidence" value="ECO:0007669"/>
    <property type="project" value="TreeGrafter"/>
</dbReference>
<organism evidence="14 15">
    <name type="scientific">Starmerella bacillaris</name>
    <name type="common">Yeast</name>
    <name type="synonym">Candida zemplinina</name>
    <dbReference type="NCBI Taxonomy" id="1247836"/>
    <lineage>
        <taxon>Eukaryota</taxon>
        <taxon>Fungi</taxon>
        <taxon>Dikarya</taxon>
        <taxon>Ascomycota</taxon>
        <taxon>Saccharomycotina</taxon>
        <taxon>Dipodascomycetes</taxon>
        <taxon>Dipodascales</taxon>
        <taxon>Trichomonascaceae</taxon>
        <taxon>Starmerella</taxon>
    </lineage>
</organism>
<evidence type="ECO:0000256" key="10">
    <source>
        <dbReference type="ARBA" id="ARBA00049164"/>
    </source>
</evidence>
<proteinExistence type="inferred from homology"/>
<dbReference type="GO" id="GO:0046294">
    <property type="term" value="P:formaldehyde catabolic process"/>
    <property type="evidence" value="ECO:0007669"/>
    <property type="project" value="InterPro"/>
</dbReference>
<dbReference type="Proteomes" id="UP001362899">
    <property type="component" value="Unassembled WGS sequence"/>
</dbReference>
<evidence type="ECO:0000256" key="1">
    <source>
        <dbReference type="ARBA" id="ARBA00001947"/>
    </source>
</evidence>
<dbReference type="InterPro" id="IPR013154">
    <property type="entry name" value="ADH-like_N"/>
</dbReference>
<evidence type="ECO:0000313" key="14">
    <source>
        <dbReference type="EMBL" id="GMM50726.1"/>
    </source>
</evidence>
<keyword evidence="3 12" id="KW-0479">Metal-binding</keyword>
<protein>
    <recommendedName>
        <fullName evidence="12">S-(hydroxymethyl)glutathione dehydrogenase</fullName>
        <ecNumber evidence="12">1.1.1.284</ecNumber>
    </recommendedName>
</protein>
<keyword evidence="15" id="KW-1185">Reference proteome</keyword>
<name>A0AAV5RJC2_STABA</name>
<dbReference type="GO" id="GO:0051903">
    <property type="term" value="F:S-(hydroxymethyl)glutathione dehydrogenase [NAD(P)+] activity"/>
    <property type="evidence" value="ECO:0007669"/>
    <property type="project" value="UniProtKB-EC"/>
</dbReference>
<evidence type="ECO:0000256" key="7">
    <source>
        <dbReference type="ARBA" id="ARBA00047793"/>
    </source>
</evidence>
<comment type="caution">
    <text evidence="14">The sequence shown here is derived from an EMBL/GenBank/DDBJ whole genome shotgun (WGS) entry which is preliminary data.</text>
</comment>
<dbReference type="InterPro" id="IPR014183">
    <property type="entry name" value="ADH_3"/>
</dbReference>
<comment type="cofactor">
    <cofactor evidence="1 12">
        <name>Zn(2+)</name>
        <dbReference type="ChEBI" id="CHEBI:29105"/>
    </cofactor>
</comment>
<dbReference type="Pfam" id="PF08240">
    <property type="entry name" value="ADH_N"/>
    <property type="match status" value="1"/>
</dbReference>
<dbReference type="NCBIfam" id="TIGR02818">
    <property type="entry name" value="adh_III_F_hyde"/>
    <property type="match status" value="1"/>
</dbReference>
<evidence type="ECO:0000256" key="2">
    <source>
        <dbReference type="ARBA" id="ARBA00010902"/>
    </source>
</evidence>
<dbReference type="PANTHER" id="PTHR43880">
    <property type="entry name" value="ALCOHOL DEHYDROGENASE"/>
    <property type="match status" value="1"/>
</dbReference>
<dbReference type="EC" id="1.1.1.284" evidence="12"/>
<dbReference type="SUPFAM" id="SSF51735">
    <property type="entry name" value="NAD(P)-binding Rossmann-fold domains"/>
    <property type="match status" value="1"/>
</dbReference>
<keyword evidence="5 12" id="KW-0560">Oxidoreductase</keyword>
<dbReference type="Pfam" id="PF00107">
    <property type="entry name" value="ADH_zinc_N"/>
    <property type="match status" value="1"/>
</dbReference>
<dbReference type="SUPFAM" id="SSF50129">
    <property type="entry name" value="GroES-like"/>
    <property type="match status" value="2"/>
</dbReference>
<comment type="catalytic activity">
    <reaction evidence="10">
        <text>a secondary alcohol + NAD(+) = a ketone + NADH + H(+)</text>
        <dbReference type="Rhea" id="RHEA:10740"/>
        <dbReference type="ChEBI" id="CHEBI:15378"/>
        <dbReference type="ChEBI" id="CHEBI:17087"/>
        <dbReference type="ChEBI" id="CHEBI:35681"/>
        <dbReference type="ChEBI" id="CHEBI:57540"/>
        <dbReference type="ChEBI" id="CHEBI:57945"/>
        <dbReference type="EC" id="1.1.1.1"/>
    </reaction>
</comment>
<dbReference type="PROSITE" id="PS00059">
    <property type="entry name" value="ADH_ZINC"/>
    <property type="match status" value="1"/>
</dbReference>
<dbReference type="PANTHER" id="PTHR43880:SF12">
    <property type="entry name" value="ALCOHOL DEHYDROGENASE CLASS-3"/>
    <property type="match status" value="1"/>
</dbReference>
<evidence type="ECO:0000256" key="3">
    <source>
        <dbReference type="ARBA" id="ARBA00022723"/>
    </source>
</evidence>
<evidence type="ECO:0000259" key="13">
    <source>
        <dbReference type="SMART" id="SM00829"/>
    </source>
</evidence>
<gene>
    <name evidence="14" type="ORF">DASB73_016840</name>
</gene>
<dbReference type="InterPro" id="IPR002328">
    <property type="entry name" value="ADH_Zn_CS"/>
</dbReference>
<dbReference type="FunFam" id="3.90.180.10:FF:000067">
    <property type="entry name" value="alcohol dehydrogenase 1-like isoform X1"/>
    <property type="match status" value="1"/>
</dbReference>
<dbReference type="InterPro" id="IPR011032">
    <property type="entry name" value="GroES-like_sf"/>
</dbReference>
<evidence type="ECO:0000256" key="4">
    <source>
        <dbReference type="ARBA" id="ARBA00022833"/>
    </source>
</evidence>
<keyword evidence="6 12" id="KW-0520">NAD</keyword>
<evidence type="ECO:0000256" key="6">
    <source>
        <dbReference type="ARBA" id="ARBA00023027"/>
    </source>
</evidence>
<comment type="catalytic activity">
    <reaction evidence="7">
        <text>S-(hydroxymethyl)glutathione + NADP(+) = S-formylglutathione + NADPH + H(+)</text>
        <dbReference type="Rhea" id="RHEA:19981"/>
        <dbReference type="ChEBI" id="CHEBI:15378"/>
        <dbReference type="ChEBI" id="CHEBI:57688"/>
        <dbReference type="ChEBI" id="CHEBI:57783"/>
        <dbReference type="ChEBI" id="CHEBI:58349"/>
        <dbReference type="ChEBI" id="CHEBI:58758"/>
        <dbReference type="EC" id="1.1.1.284"/>
    </reaction>
</comment>
<evidence type="ECO:0000256" key="5">
    <source>
        <dbReference type="ARBA" id="ARBA00023002"/>
    </source>
</evidence>
<accession>A0AAV5RJC2</accession>